<dbReference type="GO" id="GO:0097510">
    <property type="term" value="P:base-excision repair, AP site formation via deaminated base removal"/>
    <property type="evidence" value="ECO:0007669"/>
    <property type="project" value="TreeGrafter"/>
</dbReference>
<dbReference type="FunFam" id="3.40.470.10:FF:000007">
    <property type="entry name" value="Uracil-DNA glycosylase"/>
    <property type="match status" value="1"/>
</dbReference>
<evidence type="ECO:0000256" key="6">
    <source>
        <dbReference type="ARBA" id="ARBA00023242"/>
    </source>
</evidence>
<evidence type="ECO:0000256" key="4">
    <source>
        <dbReference type="ARBA" id="ARBA00023128"/>
    </source>
</evidence>
<dbReference type="PANTHER" id="PTHR11264:SF0">
    <property type="entry name" value="URACIL-DNA GLYCOSYLASE"/>
    <property type="match status" value="1"/>
</dbReference>
<evidence type="ECO:0000256" key="3">
    <source>
        <dbReference type="ARBA" id="ARBA00022801"/>
    </source>
</evidence>
<evidence type="ECO:0000256" key="8">
    <source>
        <dbReference type="PROSITE-ProRule" id="PRU10072"/>
    </source>
</evidence>
<feature type="domain" description="Uracil-DNA glycosylase-like" evidence="10">
    <location>
        <begin position="157"/>
        <end position="324"/>
    </location>
</feature>
<evidence type="ECO:0000256" key="9">
    <source>
        <dbReference type="RuleBase" id="RU003780"/>
    </source>
</evidence>
<dbReference type="PROSITE" id="PS00130">
    <property type="entry name" value="U_DNA_GLYCOSYLASE"/>
    <property type="match status" value="1"/>
</dbReference>
<dbReference type="GO" id="GO:0005634">
    <property type="term" value="C:nucleus"/>
    <property type="evidence" value="ECO:0007669"/>
    <property type="project" value="UniProtKB-SubCell"/>
</dbReference>
<keyword evidence="2 7" id="KW-0227">DNA damage</keyword>
<dbReference type="InterPro" id="IPR002043">
    <property type="entry name" value="UDG_fam1"/>
</dbReference>
<dbReference type="InterPro" id="IPR036895">
    <property type="entry name" value="Uracil-DNA_glycosylase-like_sf"/>
</dbReference>
<dbReference type="Gene3D" id="3.40.470.10">
    <property type="entry name" value="Uracil-DNA glycosylase-like domain"/>
    <property type="match status" value="1"/>
</dbReference>
<dbReference type="PANTHER" id="PTHR11264">
    <property type="entry name" value="URACIL-DNA GLYCOSYLASE"/>
    <property type="match status" value="1"/>
</dbReference>
<dbReference type="NCBIfam" id="NF003592">
    <property type="entry name" value="PRK05254.1-5"/>
    <property type="match status" value="1"/>
</dbReference>
<dbReference type="AlphaFoldDB" id="F2QUF3"/>
<dbReference type="SMART" id="SM00987">
    <property type="entry name" value="UreE_C"/>
    <property type="match status" value="1"/>
</dbReference>
<evidence type="ECO:0000256" key="2">
    <source>
        <dbReference type="ARBA" id="ARBA00022763"/>
    </source>
</evidence>
<sequence>MVLLMTNYKKRISEGIVSSFKKQKILSDFFPTKDIPLNGLQPESGFSSINKKSVLVESSGIVEDSTLKKRRSLCSLPREQMPSCAKFDKQKWISGLTDEERQLLDTEITTMDDSWLAVLHEELQKPYFLDLKRFLATEECRGVVVFPPRDSWYSWTRLSPLPQIKVLILGQDPYHNYNQAHGLAFSVKDPKTRIPPSLKNMYKLLKTDYPSFKIPDTADLTQWAQRGVLLLNTCLTVRAHNANSHSNKGWETFTKAAIQKLIDYNTSKNQGIVVMAWGGPAQRTIDSCRLNGNHLVLKTVHPSPLSASRGFFDSHHYRKCNEWLVKRYGEDAFIDWSLVKGNVLMNR</sequence>
<dbReference type="HAMAP" id="MF_00148">
    <property type="entry name" value="UDG"/>
    <property type="match status" value="1"/>
</dbReference>
<dbReference type="SMART" id="SM00986">
    <property type="entry name" value="UDG"/>
    <property type="match status" value="1"/>
</dbReference>
<proteinExistence type="inferred from homology"/>
<comment type="similarity">
    <text evidence="1 7 9">Belongs to the uracil-DNA glycosylase (UDG) superfamily. UNG family.</text>
</comment>
<feature type="active site" description="Proton acceptor" evidence="7 8">
    <location>
        <position position="172"/>
    </location>
</feature>
<dbReference type="NCBIfam" id="NF003588">
    <property type="entry name" value="PRK05254.1-1"/>
    <property type="match status" value="1"/>
</dbReference>
<keyword evidence="12" id="KW-1185">Reference proteome</keyword>
<dbReference type="EMBL" id="FR839630">
    <property type="protein sequence ID" value="CCA39031.1"/>
    <property type="molecule type" value="Genomic_DNA"/>
</dbReference>
<evidence type="ECO:0000259" key="10">
    <source>
        <dbReference type="SMART" id="SM00986"/>
    </source>
</evidence>
<comment type="catalytic activity">
    <reaction evidence="7 9">
        <text>Hydrolyzes single-stranded DNA or mismatched double-stranded DNA and polynucleotides, releasing free uracil.</text>
        <dbReference type="EC" id="3.2.2.27"/>
    </reaction>
</comment>
<reference evidence="11 12" key="2">
    <citation type="journal article" date="2016" name="FEMS Yeast Res.">
        <title>Curation of the genome annotation of Pichia pastoris (Komagataella phaffii) CBS7435 from gene level to protein function.</title>
        <authorList>
            <person name="Valli M."/>
            <person name="Tatto N.E."/>
            <person name="Peymann A."/>
            <person name="Gruber C."/>
            <person name="Landes N."/>
            <person name="Ekker H."/>
            <person name="Thallinger G.G."/>
            <person name="Mattanovich D."/>
            <person name="Gasser B."/>
            <person name="Graf A.B."/>
        </authorList>
    </citation>
    <scope>GENOME REANNOTATION</scope>
    <source>
        <strain evidence="11 12">ATCC 76273 / CBS 7435 / CECT 11047 / NRRL Y-11430 / Wegner 21-1</strain>
    </source>
</reference>
<dbReference type="EC" id="3.2.2.27" evidence="7 9"/>
<accession>F2QUF3</accession>
<dbReference type="CDD" id="cd10027">
    <property type="entry name" value="UDG-F1-like"/>
    <property type="match status" value="1"/>
</dbReference>
<evidence type="ECO:0000256" key="1">
    <source>
        <dbReference type="ARBA" id="ARBA00008184"/>
    </source>
</evidence>
<dbReference type="NCBIfam" id="TIGR00628">
    <property type="entry name" value="ung"/>
    <property type="match status" value="1"/>
</dbReference>
<keyword evidence="6 7" id="KW-0539">Nucleus</keyword>
<dbReference type="Pfam" id="PF03167">
    <property type="entry name" value="UDG"/>
    <property type="match status" value="1"/>
</dbReference>
<keyword evidence="3 7" id="KW-0378">Hydrolase</keyword>
<evidence type="ECO:0000256" key="7">
    <source>
        <dbReference type="HAMAP-Rule" id="MF_03166"/>
    </source>
</evidence>
<keyword evidence="5 7" id="KW-0234">DNA repair</keyword>
<comment type="function">
    <text evidence="7 9">Excises uracil residues from the DNA which can arise as a result of misincorporation of dUMP residues by DNA polymerase or due to deamination of cytosine.</text>
</comment>
<reference evidence="11 12" key="1">
    <citation type="journal article" date="2011" name="J. Biotechnol.">
        <title>High-quality genome sequence of Pichia pastoris CBS7435.</title>
        <authorList>
            <person name="Kuberl A."/>
            <person name="Schneider J."/>
            <person name="Thallinger G.G."/>
            <person name="Anderl I."/>
            <person name="Wibberg D."/>
            <person name="Hajek T."/>
            <person name="Jaenicke S."/>
            <person name="Brinkrolf K."/>
            <person name="Goesmann A."/>
            <person name="Szczepanowski R."/>
            <person name="Puhler A."/>
            <person name="Schwab H."/>
            <person name="Glieder A."/>
            <person name="Pichler H."/>
        </authorList>
    </citation>
    <scope>NUCLEOTIDE SEQUENCE [LARGE SCALE GENOMIC DNA]</scope>
    <source>
        <strain evidence="12">ATCC 76273 / CBS 7435 / CECT 11047 / NRRL Y-11430 / Wegner 21-1</strain>
    </source>
</reference>
<name>F2QUF3_KOMPC</name>
<dbReference type="GO" id="GO:0004844">
    <property type="term" value="F:uracil DNA N-glycosylase activity"/>
    <property type="evidence" value="ECO:0007669"/>
    <property type="project" value="UniProtKB-UniRule"/>
</dbReference>
<organism evidence="11 12">
    <name type="scientific">Komagataella phaffii (strain ATCC 76273 / CBS 7435 / CECT 11047 / NRRL Y-11430 / Wegner 21-1)</name>
    <name type="common">Yeast</name>
    <name type="synonym">Pichia pastoris</name>
    <dbReference type="NCBI Taxonomy" id="981350"/>
    <lineage>
        <taxon>Eukaryota</taxon>
        <taxon>Fungi</taxon>
        <taxon>Dikarya</taxon>
        <taxon>Ascomycota</taxon>
        <taxon>Saccharomycotina</taxon>
        <taxon>Pichiomycetes</taxon>
        <taxon>Pichiales</taxon>
        <taxon>Pichiaceae</taxon>
        <taxon>Komagataella</taxon>
    </lineage>
</organism>
<dbReference type="InterPro" id="IPR005122">
    <property type="entry name" value="Uracil-DNA_glycosylase-like"/>
</dbReference>
<evidence type="ECO:0000313" key="12">
    <source>
        <dbReference type="Proteomes" id="UP000006853"/>
    </source>
</evidence>
<keyword evidence="4 7" id="KW-0496">Mitochondrion</keyword>
<dbReference type="NCBIfam" id="NF003589">
    <property type="entry name" value="PRK05254.1-2"/>
    <property type="match status" value="1"/>
</dbReference>
<dbReference type="SUPFAM" id="SSF52141">
    <property type="entry name" value="Uracil-DNA glycosylase-like"/>
    <property type="match status" value="1"/>
</dbReference>
<dbReference type="InterPro" id="IPR018085">
    <property type="entry name" value="Ura-DNA_Glyclase_AS"/>
</dbReference>
<evidence type="ECO:0000313" key="11">
    <source>
        <dbReference type="EMBL" id="CCA39031.1"/>
    </source>
</evidence>
<gene>
    <name evidence="7 11" type="primary">UNG1</name>
    <name evidence="11" type="ordered locus">PP7435_Chr3-0057</name>
</gene>
<comment type="subcellular location">
    <subcellularLocation>
        <location evidence="7">Mitochondrion</location>
    </subcellularLocation>
    <subcellularLocation>
        <location evidence="7">Nucleus</location>
    </subcellularLocation>
</comment>
<protein>
    <recommendedName>
        <fullName evidence="7 9">Uracil-DNA glycosylase</fullName>
        <shortName evidence="7">UDG</shortName>
        <ecNumber evidence="7 9">3.2.2.27</ecNumber>
    </recommendedName>
</protein>
<dbReference type="Proteomes" id="UP000006853">
    <property type="component" value="Chromosome 3"/>
</dbReference>
<dbReference type="GO" id="GO:0005739">
    <property type="term" value="C:mitochondrion"/>
    <property type="evidence" value="ECO:0007669"/>
    <property type="project" value="UniProtKB-SubCell"/>
</dbReference>
<dbReference type="HOGENOM" id="CLU_032162_2_2_1"/>
<evidence type="ECO:0000256" key="5">
    <source>
        <dbReference type="ARBA" id="ARBA00023204"/>
    </source>
</evidence>